<dbReference type="Pfam" id="PF13456">
    <property type="entry name" value="RVT_3"/>
    <property type="match status" value="1"/>
</dbReference>
<protein>
    <recommendedName>
        <fullName evidence="1">RNase H type-1 domain-containing protein</fullName>
    </recommendedName>
</protein>
<dbReference type="InterPro" id="IPR002156">
    <property type="entry name" value="RNaseH_domain"/>
</dbReference>
<accession>A0A2Z6NM77</accession>
<reference evidence="3" key="1">
    <citation type="journal article" date="2017" name="Front. Plant Sci.">
        <title>Climate Clever Clovers: New Paradigm to Reduce the Environmental Footprint of Ruminants by Breeding Low Methanogenic Forages Utilizing Haplotype Variation.</title>
        <authorList>
            <person name="Kaur P."/>
            <person name="Appels R."/>
            <person name="Bayer P.E."/>
            <person name="Keeble-Gagnere G."/>
            <person name="Wang J."/>
            <person name="Hirakawa H."/>
            <person name="Shirasawa K."/>
            <person name="Vercoe P."/>
            <person name="Stefanova K."/>
            <person name="Durmic Z."/>
            <person name="Nichols P."/>
            <person name="Revell C."/>
            <person name="Isobe S.N."/>
            <person name="Edwards D."/>
            <person name="Erskine W."/>
        </authorList>
    </citation>
    <scope>NUCLEOTIDE SEQUENCE [LARGE SCALE GENOMIC DNA]</scope>
    <source>
        <strain evidence="3">cv. Daliak</strain>
    </source>
</reference>
<sequence>MGAVLRDTARQFIAATSSWSTTSMTAAEADASSLLEGLEWITSYNHQHVNIELDCQQGK</sequence>
<evidence type="ECO:0000313" key="3">
    <source>
        <dbReference type="Proteomes" id="UP000242715"/>
    </source>
</evidence>
<evidence type="ECO:0000259" key="1">
    <source>
        <dbReference type="Pfam" id="PF13456"/>
    </source>
</evidence>
<gene>
    <name evidence="2" type="ORF">TSUD_186710</name>
</gene>
<feature type="domain" description="RNase H type-1" evidence="1">
    <location>
        <begin position="2"/>
        <end position="57"/>
    </location>
</feature>
<evidence type="ECO:0000313" key="2">
    <source>
        <dbReference type="EMBL" id="GAU45514.1"/>
    </source>
</evidence>
<name>A0A2Z6NM77_TRISU</name>
<dbReference type="GO" id="GO:0003676">
    <property type="term" value="F:nucleic acid binding"/>
    <property type="evidence" value="ECO:0007669"/>
    <property type="project" value="InterPro"/>
</dbReference>
<dbReference type="AlphaFoldDB" id="A0A2Z6NM77"/>
<dbReference type="EMBL" id="DF974129">
    <property type="protein sequence ID" value="GAU45514.1"/>
    <property type="molecule type" value="Genomic_DNA"/>
</dbReference>
<keyword evidence="3" id="KW-1185">Reference proteome</keyword>
<dbReference type="Proteomes" id="UP000242715">
    <property type="component" value="Unassembled WGS sequence"/>
</dbReference>
<proteinExistence type="predicted"/>
<dbReference type="GO" id="GO:0004523">
    <property type="term" value="F:RNA-DNA hybrid ribonuclease activity"/>
    <property type="evidence" value="ECO:0007669"/>
    <property type="project" value="InterPro"/>
</dbReference>
<organism evidence="2 3">
    <name type="scientific">Trifolium subterraneum</name>
    <name type="common">Subterranean clover</name>
    <dbReference type="NCBI Taxonomy" id="3900"/>
    <lineage>
        <taxon>Eukaryota</taxon>
        <taxon>Viridiplantae</taxon>
        <taxon>Streptophyta</taxon>
        <taxon>Embryophyta</taxon>
        <taxon>Tracheophyta</taxon>
        <taxon>Spermatophyta</taxon>
        <taxon>Magnoliopsida</taxon>
        <taxon>eudicotyledons</taxon>
        <taxon>Gunneridae</taxon>
        <taxon>Pentapetalae</taxon>
        <taxon>rosids</taxon>
        <taxon>fabids</taxon>
        <taxon>Fabales</taxon>
        <taxon>Fabaceae</taxon>
        <taxon>Papilionoideae</taxon>
        <taxon>50 kb inversion clade</taxon>
        <taxon>NPAAA clade</taxon>
        <taxon>Hologalegina</taxon>
        <taxon>IRL clade</taxon>
        <taxon>Trifolieae</taxon>
        <taxon>Trifolium</taxon>
    </lineage>
</organism>